<keyword evidence="2" id="KW-1185">Reference proteome</keyword>
<proteinExistence type="predicted"/>
<name>A0ABM9IER9_9BACT</name>
<protein>
    <submittedName>
        <fullName evidence="1">Uncharacterized protein</fullName>
    </submittedName>
</protein>
<reference evidence="1" key="1">
    <citation type="submission" date="2023-03" db="EMBL/GenBank/DDBJ databases">
        <authorList>
            <person name="Cremers G."/>
            <person name="Picone N."/>
        </authorList>
    </citation>
    <scope>NUCLEOTIDE SEQUENCE</scope>
    <source>
        <strain evidence="1">Sample_alias</strain>
    </source>
</reference>
<gene>
    <name evidence="1" type="ORF">MFUM_1725</name>
</gene>
<sequence length="96" mass="10549">MEGSPLERLGSDRKVDVSLLCDDQPKDPATPEMVGRSKAGCFLDIPFSAAACFYVRKKRAAHFYISPHKREARGHPFQVTKGLTKGNRQAAKSEGS</sequence>
<accession>A0ABM9IER9</accession>
<dbReference type="Proteomes" id="UP001161497">
    <property type="component" value="Chromosome"/>
</dbReference>
<evidence type="ECO:0000313" key="1">
    <source>
        <dbReference type="EMBL" id="CAI9086053.1"/>
    </source>
</evidence>
<evidence type="ECO:0000313" key="2">
    <source>
        <dbReference type="Proteomes" id="UP001161497"/>
    </source>
</evidence>
<dbReference type="EMBL" id="OX458932">
    <property type="protein sequence ID" value="CAI9086053.1"/>
    <property type="molecule type" value="Genomic_DNA"/>
</dbReference>
<organism evidence="1 2">
    <name type="scientific">Candidatus Methylacidiphilum fumarolicum</name>
    <dbReference type="NCBI Taxonomy" id="591154"/>
    <lineage>
        <taxon>Bacteria</taxon>
        <taxon>Pseudomonadati</taxon>
        <taxon>Verrucomicrobiota</taxon>
        <taxon>Methylacidiphilae</taxon>
        <taxon>Methylacidiphilales</taxon>
        <taxon>Methylacidiphilaceae</taxon>
        <taxon>Methylacidiphilum (ex Ratnadevi et al. 2023)</taxon>
    </lineage>
</organism>